<organism evidence="4 5">
    <name type="scientific">Ascochyta lentis</name>
    <dbReference type="NCBI Taxonomy" id="205686"/>
    <lineage>
        <taxon>Eukaryota</taxon>
        <taxon>Fungi</taxon>
        <taxon>Dikarya</taxon>
        <taxon>Ascomycota</taxon>
        <taxon>Pezizomycotina</taxon>
        <taxon>Dothideomycetes</taxon>
        <taxon>Pleosporomycetidae</taxon>
        <taxon>Pleosporales</taxon>
        <taxon>Pleosporineae</taxon>
        <taxon>Didymellaceae</taxon>
        <taxon>Ascochyta</taxon>
    </lineage>
</organism>
<dbReference type="SUPFAM" id="SSF81383">
    <property type="entry name" value="F-box domain"/>
    <property type="match status" value="1"/>
</dbReference>
<dbReference type="PROSITE" id="PS51184">
    <property type="entry name" value="JMJC"/>
    <property type="match status" value="1"/>
</dbReference>
<dbReference type="Gene3D" id="1.20.1280.50">
    <property type="match status" value="1"/>
</dbReference>
<comment type="caution">
    <text evidence="4">The sequence shown here is derived from an EMBL/GenBank/DDBJ whole genome shotgun (WGS) entry which is preliminary data.</text>
</comment>
<dbReference type="OrthoDB" id="424465at2759"/>
<dbReference type="PROSITE" id="PS50181">
    <property type="entry name" value="FBOX"/>
    <property type="match status" value="1"/>
</dbReference>
<protein>
    <submittedName>
        <fullName evidence="4">Uncharacterized protein</fullName>
    </submittedName>
</protein>
<dbReference type="GO" id="GO:0005634">
    <property type="term" value="C:nucleus"/>
    <property type="evidence" value="ECO:0007669"/>
    <property type="project" value="TreeGrafter"/>
</dbReference>
<dbReference type="Proteomes" id="UP000651452">
    <property type="component" value="Unassembled WGS sequence"/>
</dbReference>
<keyword evidence="5" id="KW-1185">Reference proteome</keyword>
<dbReference type="InterPro" id="IPR050910">
    <property type="entry name" value="JMJD6_ArgDemeth/LysHydrox"/>
</dbReference>
<dbReference type="PANTHER" id="PTHR12480">
    <property type="entry name" value="ARGININE DEMETHYLASE AND LYSYL-HYDROXYLASE JMJD"/>
    <property type="match status" value="1"/>
</dbReference>
<feature type="domain" description="JmjC" evidence="3">
    <location>
        <begin position="266"/>
        <end position="429"/>
    </location>
</feature>
<evidence type="ECO:0000259" key="3">
    <source>
        <dbReference type="PROSITE" id="PS51184"/>
    </source>
</evidence>
<dbReference type="InterPro" id="IPR036047">
    <property type="entry name" value="F-box-like_dom_sf"/>
</dbReference>
<dbReference type="SUPFAM" id="SSF51197">
    <property type="entry name" value="Clavaminate synthase-like"/>
    <property type="match status" value="1"/>
</dbReference>
<dbReference type="InterPro" id="IPR001810">
    <property type="entry name" value="F-box_dom"/>
</dbReference>
<sequence length="512" mass="56811">MAPGILKDPGFASAESQPAKKRKLTVPVPVQSQHDDDEEEVTTAVPAHPLGIKPAGNALTATENIKARCGSFARLPDELLNHILESFDADALIRLGSTCRALYAFTRLDELWRALFVGSPPDNFTWRGTWRATFLNTPAENVTTIPCNNLFSDVLYRPFQCAHTNLKPYATNIPPANAIARLPDLTAEEYSTHWTNKPFILTEPVKQWPVYNTWTPSYLLENYGSTKFTAEAVDWPLSTYLSYMTNNSDESPLYLFDRAFASKTNIPLTGPNAAYWTPPCFGPDLFSALDSQRPDSRWLILGPRGSGSTFHQDPNATSAWNAVLTGKKYWLLFPPTTLTTSPPPGVLLNDDASEITAPLSIAEYLLTFHALARLHPGAQEGICAAGELLHVPSGWFHLVLNLSPSLALTQNFVPEARLVDVLAFLRDKREQVSGFEDVVADRAYEVFLERAGEAFPRLLEKGVRELERRDEERGRKGRWEVLTKGSGGRRGVGEGGLVLGLRGMIVMLIYRE</sequence>
<dbReference type="InterPro" id="IPR003347">
    <property type="entry name" value="JmjC_dom"/>
</dbReference>
<gene>
    <name evidence="4" type="ORF">EKO04_002107</name>
</gene>
<proteinExistence type="predicted"/>
<dbReference type="EMBL" id="RZGK01000004">
    <property type="protein sequence ID" value="KAF9699820.1"/>
    <property type="molecule type" value="Genomic_DNA"/>
</dbReference>
<name>A0A8H7MLT1_9PLEO</name>
<accession>A0A8H7MLT1</accession>
<evidence type="ECO:0000256" key="1">
    <source>
        <dbReference type="SAM" id="MobiDB-lite"/>
    </source>
</evidence>
<evidence type="ECO:0000313" key="5">
    <source>
        <dbReference type="Proteomes" id="UP000651452"/>
    </source>
</evidence>
<feature type="domain" description="F-box" evidence="2">
    <location>
        <begin position="69"/>
        <end position="115"/>
    </location>
</feature>
<dbReference type="Pfam" id="PF13621">
    <property type="entry name" value="Cupin_8"/>
    <property type="match status" value="1"/>
</dbReference>
<dbReference type="SMART" id="SM00256">
    <property type="entry name" value="FBOX"/>
    <property type="match status" value="1"/>
</dbReference>
<dbReference type="Gene3D" id="2.60.120.650">
    <property type="entry name" value="Cupin"/>
    <property type="match status" value="1"/>
</dbReference>
<dbReference type="SMART" id="SM00558">
    <property type="entry name" value="JmjC"/>
    <property type="match status" value="1"/>
</dbReference>
<reference evidence="4" key="1">
    <citation type="submission" date="2018-12" db="EMBL/GenBank/DDBJ databases">
        <authorList>
            <person name="Syme R.A."/>
            <person name="Farfan-Caceres L."/>
            <person name="Lichtenzveig J."/>
        </authorList>
    </citation>
    <scope>NUCLEOTIDE SEQUENCE</scope>
    <source>
        <strain evidence="4">Al4</strain>
    </source>
</reference>
<dbReference type="GO" id="GO:0000987">
    <property type="term" value="F:cis-regulatory region sequence-specific DNA binding"/>
    <property type="evidence" value="ECO:0007669"/>
    <property type="project" value="TreeGrafter"/>
</dbReference>
<feature type="region of interest" description="Disordered" evidence="1">
    <location>
        <begin position="1"/>
        <end position="37"/>
    </location>
</feature>
<dbReference type="PANTHER" id="PTHR12480:SF21">
    <property type="entry name" value="JMJC DOMAIN-CONTAINING PROTEIN 8"/>
    <property type="match status" value="1"/>
</dbReference>
<evidence type="ECO:0000259" key="2">
    <source>
        <dbReference type="PROSITE" id="PS50181"/>
    </source>
</evidence>
<dbReference type="InterPro" id="IPR041667">
    <property type="entry name" value="Cupin_8"/>
</dbReference>
<evidence type="ECO:0000313" key="4">
    <source>
        <dbReference type="EMBL" id="KAF9699820.1"/>
    </source>
</evidence>
<dbReference type="Pfam" id="PF12937">
    <property type="entry name" value="F-box-like"/>
    <property type="match status" value="1"/>
</dbReference>
<reference evidence="4" key="2">
    <citation type="submission" date="2020-09" db="EMBL/GenBank/DDBJ databases">
        <title>Reference genome assembly for Australian Ascochyta lentis isolate Al4.</title>
        <authorList>
            <person name="Lee R.C."/>
            <person name="Farfan-Caceres L.M."/>
            <person name="Debler J.W."/>
            <person name="Williams A.H."/>
            <person name="Henares B.M."/>
        </authorList>
    </citation>
    <scope>NUCLEOTIDE SEQUENCE</scope>
    <source>
        <strain evidence="4">Al4</strain>
    </source>
</reference>
<dbReference type="AlphaFoldDB" id="A0A8H7MLT1"/>